<proteinExistence type="predicted"/>
<dbReference type="InterPro" id="IPR001623">
    <property type="entry name" value="DnaJ_domain"/>
</dbReference>
<sequence length="123" mass="14109">MEIEVDHYAVLDLPSGEQGAKLSASDISKAYKKKALVLHPDKRPLELSKADNFIRHSQDEKAMKLFGALFRVKRQKIQCQSQQDSKRRKIMSDLDARERAAFASDAPREEEERIARKLKDEIA</sequence>
<organism evidence="2 3">
    <name type="scientific">Anisodus acutangulus</name>
    <dbReference type="NCBI Taxonomy" id="402998"/>
    <lineage>
        <taxon>Eukaryota</taxon>
        <taxon>Viridiplantae</taxon>
        <taxon>Streptophyta</taxon>
        <taxon>Embryophyta</taxon>
        <taxon>Tracheophyta</taxon>
        <taxon>Spermatophyta</taxon>
        <taxon>Magnoliopsida</taxon>
        <taxon>eudicotyledons</taxon>
        <taxon>Gunneridae</taxon>
        <taxon>Pentapetalae</taxon>
        <taxon>asterids</taxon>
        <taxon>lamiids</taxon>
        <taxon>Solanales</taxon>
        <taxon>Solanaceae</taxon>
        <taxon>Solanoideae</taxon>
        <taxon>Hyoscyameae</taxon>
        <taxon>Anisodus</taxon>
    </lineage>
</organism>
<dbReference type="Pfam" id="PF00226">
    <property type="entry name" value="DnaJ"/>
    <property type="match status" value="1"/>
</dbReference>
<reference evidence="3" key="1">
    <citation type="journal article" date="2023" name="Proc. Natl. Acad. Sci. U.S.A.">
        <title>Genomic and structural basis for evolution of tropane alkaloid biosynthesis.</title>
        <authorList>
            <person name="Wanga Y.-J."/>
            <person name="Taina T."/>
            <person name="Yua J.-Y."/>
            <person name="Lia J."/>
            <person name="Xua B."/>
            <person name="Chenc J."/>
            <person name="D'Auriad J.C."/>
            <person name="Huanga J.-P."/>
            <person name="Huanga S.-X."/>
        </authorList>
    </citation>
    <scope>NUCLEOTIDE SEQUENCE [LARGE SCALE GENOMIC DNA]</scope>
    <source>
        <strain evidence="3">cv. KIB-2019</strain>
    </source>
</reference>
<gene>
    <name evidence="2" type="ORF">K7X08_002099</name>
</gene>
<dbReference type="PANTHER" id="PTHR45098">
    <property type="entry name" value="DNAJ DOMAIN CONTAINING PROTEIN, EXPRESSED"/>
    <property type="match status" value="1"/>
</dbReference>
<dbReference type="OrthoDB" id="10250354at2759"/>
<name>A0A9Q1LSW4_9SOLA</name>
<evidence type="ECO:0000259" key="1">
    <source>
        <dbReference type="PROSITE" id="PS50076"/>
    </source>
</evidence>
<comment type="caution">
    <text evidence="2">The sequence shown here is derived from an EMBL/GenBank/DDBJ whole genome shotgun (WGS) entry which is preliminary data.</text>
</comment>
<dbReference type="InterPro" id="IPR036869">
    <property type="entry name" value="J_dom_sf"/>
</dbReference>
<dbReference type="CDD" id="cd06257">
    <property type="entry name" value="DnaJ"/>
    <property type="match status" value="1"/>
</dbReference>
<accession>A0A9Q1LSW4</accession>
<dbReference type="EMBL" id="JAJAGQ010000015">
    <property type="protein sequence ID" value="KAJ8541283.1"/>
    <property type="molecule type" value="Genomic_DNA"/>
</dbReference>
<dbReference type="Proteomes" id="UP001152561">
    <property type="component" value="Unassembled WGS sequence"/>
</dbReference>
<feature type="domain" description="J" evidence="1">
    <location>
        <begin position="6"/>
        <end position="67"/>
    </location>
</feature>
<keyword evidence="3" id="KW-1185">Reference proteome</keyword>
<dbReference type="AlphaFoldDB" id="A0A9Q1LSW4"/>
<evidence type="ECO:0000313" key="3">
    <source>
        <dbReference type="Proteomes" id="UP001152561"/>
    </source>
</evidence>
<protein>
    <recommendedName>
        <fullName evidence="1">J domain-containing protein</fullName>
    </recommendedName>
</protein>
<dbReference type="SMART" id="SM00271">
    <property type="entry name" value="DnaJ"/>
    <property type="match status" value="1"/>
</dbReference>
<dbReference type="Gene3D" id="1.10.287.110">
    <property type="entry name" value="DnaJ domain"/>
    <property type="match status" value="1"/>
</dbReference>
<dbReference type="SUPFAM" id="SSF46565">
    <property type="entry name" value="Chaperone J-domain"/>
    <property type="match status" value="1"/>
</dbReference>
<dbReference type="PROSITE" id="PS50076">
    <property type="entry name" value="DNAJ_2"/>
    <property type="match status" value="1"/>
</dbReference>
<dbReference type="PANTHER" id="PTHR45098:SF1">
    <property type="entry name" value="DNAJ DOMAIN CONTAINING PROTEIN, EXPRESSED"/>
    <property type="match status" value="1"/>
</dbReference>
<evidence type="ECO:0000313" key="2">
    <source>
        <dbReference type="EMBL" id="KAJ8541283.1"/>
    </source>
</evidence>